<dbReference type="EMBL" id="CM003613">
    <property type="protein sequence ID" value="KYP55333.1"/>
    <property type="molecule type" value="Genomic_DNA"/>
</dbReference>
<feature type="region of interest" description="Disordered" evidence="1">
    <location>
        <begin position="38"/>
        <end position="64"/>
    </location>
</feature>
<organism evidence="2 3">
    <name type="scientific">Cajanus cajan</name>
    <name type="common">Pigeon pea</name>
    <name type="synonym">Cajanus indicus</name>
    <dbReference type="NCBI Taxonomy" id="3821"/>
    <lineage>
        <taxon>Eukaryota</taxon>
        <taxon>Viridiplantae</taxon>
        <taxon>Streptophyta</taxon>
        <taxon>Embryophyta</taxon>
        <taxon>Tracheophyta</taxon>
        <taxon>Spermatophyta</taxon>
        <taxon>Magnoliopsida</taxon>
        <taxon>eudicotyledons</taxon>
        <taxon>Gunneridae</taxon>
        <taxon>Pentapetalae</taxon>
        <taxon>rosids</taxon>
        <taxon>fabids</taxon>
        <taxon>Fabales</taxon>
        <taxon>Fabaceae</taxon>
        <taxon>Papilionoideae</taxon>
        <taxon>50 kb inversion clade</taxon>
        <taxon>NPAAA clade</taxon>
        <taxon>indigoferoid/millettioid clade</taxon>
        <taxon>Phaseoleae</taxon>
        <taxon>Cajanus</taxon>
    </lineage>
</organism>
<evidence type="ECO:0000256" key="1">
    <source>
        <dbReference type="SAM" id="MobiDB-lite"/>
    </source>
</evidence>
<keyword evidence="3" id="KW-1185">Reference proteome</keyword>
<dbReference type="Proteomes" id="UP000075243">
    <property type="component" value="Chromosome 11"/>
</dbReference>
<gene>
    <name evidence="2" type="ORF">KK1_001544</name>
</gene>
<accession>A0A151SKN3</accession>
<dbReference type="Gramene" id="C.cajan_01507.t">
    <property type="protein sequence ID" value="C.cajan_01507.t.cds1"/>
    <property type="gene ID" value="C.cajan_01507"/>
</dbReference>
<name>A0A151SKN3_CAJCA</name>
<proteinExistence type="predicted"/>
<dbReference type="OMA" id="PIPIWIN"/>
<sequence>MKILRLRSLALITVQRQIAASRSSNPCITGQHTFSIGSPIPTCTNPPSTSKQSPNFRASIGQVR</sequence>
<feature type="compositionally biased region" description="Polar residues" evidence="1">
    <location>
        <begin position="38"/>
        <end position="56"/>
    </location>
</feature>
<dbReference type="AlphaFoldDB" id="A0A151SKN3"/>
<protein>
    <submittedName>
        <fullName evidence="2">Uncharacterized protein</fullName>
    </submittedName>
</protein>
<reference evidence="2 3" key="1">
    <citation type="journal article" date="2012" name="Nat. Biotechnol.">
        <title>Draft genome sequence of pigeonpea (Cajanus cajan), an orphan legume crop of resource-poor farmers.</title>
        <authorList>
            <person name="Varshney R.K."/>
            <person name="Chen W."/>
            <person name="Li Y."/>
            <person name="Bharti A.K."/>
            <person name="Saxena R.K."/>
            <person name="Schlueter J.A."/>
            <person name="Donoghue M.T."/>
            <person name="Azam S."/>
            <person name="Fan G."/>
            <person name="Whaley A.M."/>
            <person name="Farmer A.D."/>
            <person name="Sheridan J."/>
            <person name="Iwata A."/>
            <person name="Tuteja R."/>
            <person name="Penmetsa R.V."/>
            <person name="Wu W."/>
            <person name="Upadhyaya H.D."/>
            <person name="Yang S.P."/>
            <person name="Shah T."/>
            <person name="Saxena K.B."/>
            <person name="Michael T."/>
            <person name="McCombie W.R."/>
            <person name="Yang B."/>
            <person name="Zhang G."/>
            <person name="Yang H."/>
            <person name="Wang J."/>
            <person name="Spillane C."/>
            <person name="Cook D.R."/>
            <person name="May G.D."/>
            <person name="Xu X."/>
            <person name="Jackson S.A."/>
        </authorList>
    </citation>
    <scope>NUCLEOTIDE SEQUENCE [LARGE SCALE GENOMIC DNA]</scope>
    <source>
        <strain evidence="3">cv. Asha</strain>
    </source>
</reference>
<evidence type="ECO:0000313" key="3">
    <source>
        <dbReference type="Proteomes" id="UP000075243"/>
    </source>
</evidence>
<evidence type="ECO:0000313" key="2">
    <source>
        <dbReference type="EMBL" id="KYP55333.1"/>
    </source>
</evidence>